<feature type="transmembrane region" description="Helical" evidence="1">
    <location>
        <begin position="137"/>
        <end position="156"/>
    </location>
</feature>
<gene>
    <name evidence="2" type="ORF">LVJ82_08900</name>
</gene>
<organism evidence="2 3">
    <name type="scientific">Vitreoscilla massiliensis</name>
    <dbReference type="NCBI Taxonomy" id="1689272"/>
    <lineage>
        <taxon>Bacteria</taxon>
        <taxon>Pseudomonadati</taxon>
        <taxon>Pseudomonadota</taxon>
        <taxon>Betaproteobacteria</taxon>
        <taxon>Neisseriales</taxon>
        <taxon>Neisseriaceae</taxon>
        <taxon>Vitreoscilla</taxon>
    </lineage>
</organism>
<dbReference type="PANTHER" id="PTHR34368:SF1">
    <property type="entry name" value="OS01G0962200 PROTEIN"/>
    <property type="match status" value="1"/>
</dbReference>
<protein>
    <recommendedName>
        <fullName evidence="4">Alkaline phytoceramidase</fullName>
    </recommendedName>
</protein>
<keyword evidence="1" id="KW-1133">Transmembrane helix</keyword>
<accession>A0ABY4E6I6</accession>
<feature type="transmembrane region" description="Helical" evidence="1">
    <location>
        <begin position="162"/>
        <end position="179"/>
    </location>
</feature>
<evidence type="ECO:0008006" key="4">
    <source>
        <dbReference type="Google" id="ProtNLM"/>
    </source>
</evidence>
<dbReference type="EMBL" id="CP091511">
    <property type="protein sequence ID" value="UOO91067.1"/>
    <property type="molecule type" value="Genomic_DNA"/>
</dbReference>
<name>A0ABY4E6I6_9NEIS</name>
<feature type="transmembrane region" description="Helical" evidence="1">
    <location>
        <begin position="114"/>
        <end position="130"/>
    </location>
</feature>
<dbReference type="Proteomes" id="UP000832011">
    <property type="component" value="Chromosome"/>
</dbReference>
<sequence>MHTSTTLHTRPSWFLLAIVLLALLAAGHIDQLAHYHDFADQQPWLGLPNGKDVWSNLGLLIIGIWALLDLRRSHTPFTGRISLYVLASAIALTGLGSGYYHLQPNDFTLIWDRLPISLICAGLLGMVFQYTHQRSDAWVLSAAVLLAIVGVGYWHVSGDLRLYLGLQVFTILALPLWLWQARAPRHITHALLWAITFYVASKITEALDAHIFSASAHLISGHTLKHLFATAAMLCVCVALREIATPAPSANGVRCLNRKFG</sequence>
<dbReference type="PANTHER" id="PTHR34368">
    <property type="entry name" value="OS01G0962200 PROTEIN"/>
    <property type="match status" value="1"/>
</dbReference>
<keyword evidence="1" id="KW-0812">Transmembrane</keyword>
<keyword evidence="1" id="KW-0472">Membrane</keyword>
<reference evidence="2 3" key="1">
    <citation type="journal article" date="2022" name="Res Sq">
        <title>Evolution of multicellular longitudinally dividing oral cavity symbionts (Neisseriaceae).</title>
        <authorList>
            <person name="Nyongesa S."/>
            <person name="Weber P."/>
            <person name="Bernet E."/>
            <person name="Pullido F."/>
            <person name="Nieckarz M."/>
            <person name="Delaby M."/>
            <person name="Nieves C."/>
            <person name="Viehboeck T."/>
            <person name="Krause N."/>
            <person name="Rivera-Millot A."/>
            <person name="Nakamura A."/>
            <person name="Vischer N."/>
            <person name="VanNieuwenhze M."/>
            <person name="Brun Y."/>
            <person name="Cava F."/>
            <person name="Bulgheresi S."/>
            <person name="Veyrier F."/>
        </authorList>
    </citation>
    <scope>NUCLEOTIDE SEQUENCE [LARGE SCALE GENOMIC DNA]</scope>
    <source>
        <strain evidence="2 3">SN4</strain>
    </source>
</reference>
<keyword evidence="3" id="KW-1185">Reference proteome</keyword>
<feature type="transmembrane region" description="Helical" evidence="1">
    <location>
        <begin position="53"/>
        <end position="70"/>
    </location>
</feature>
<evidence type="ECO:0000313" key="2">
    <source>
        <dbReference type="EMBL" id="UOO91067.1"/>
    </source>
</evidence>
<proteinExistence type="predicted"/>
<dbReference type="RefSeq" id="WP_058305164.1">
    <property type="nucleotide sequence ID" value="NZ_CABKVG010000006.1"/>
</dbReference>
<evidence type="ECO:0000313" key="3">
    <source>
        <dbReference type="Proteomes" id="UP000832011"/>
    </source>
</evidence>
<evidence type="ECO:0000256" key="1">
    <source>
        <dbReference type="SAM" id="Phobius"/>
    </source>
</evidence>
<feature type="transmembrane region" description="Helical" evidence="1">
    <location>
        <begin position="82"/>
        <end position="102"/>
    </location>
</feature>